<gene>
    <name evidence="2" type="ORF">A8708_21435</name>
</gene>
<dbReference type="Proteomes" id="UP000078454">
    <property type="component" value="Unassembled WGS sequence"/>
</dbReference>
<evidence type="ECO:0000313" key="3">
    <source>
        <dbReference type="Proteomes" id="UP000078454"/>
    </source>
</evidence>
<evidence type="ECO:0000259" key="1">
    <source>
        <dbReference type="Pfam" id="PF07833"/>
    </source>
</evidence>
<sequence>MHSKKWTWLISAVLVIMMLTLTGCQSIQGLELAKAVQNDANVKSSESKGTLQFELVPGDTSKLSADEKAALAALKDVKVELAVTTQDSQHLSAEGKIVYSKGTIPFNVAMEGTKINLSIEGSKQPIVIDLLGGTDISFLSFLPKAIQEQFGNKLLEIKSGLIELIVANMTDPTSLAITSVTDKVNNESLSLRKAHVELSGTELAALLQKLLANVLADEAGLKKVLSQLYDALAPVIQEQIAGGDKSITLSLLTNKDLTLGFVYAPIHDYLAKLADSIDPTKDMFSSKASLQADVYIDNDNQIRKQNIAINMPMTESNNGASAIKVSFVSETWNLNKPVTASKVDTSGALQLKPDATAIFKVLAALDKQSTLYKMLKNDFQVTKKDINMVTDGSGAKDDTPQPFINANGTTMVPVRFVSEQLGAEVGWNGDLRQVTITDFLTGKTLLLTLDSTNATVNGSAVPALESAATLSDNSTFVPIRFIAEQLGCVVSFNNETRVVTIHRD</sequence>
<dbReference type="EMBL" id="LYPB01000072">
    <property type="protein sequence ID" value="OAS17340.1"/>
    <property type="molecule type" value="Genomic_DNA"/>
</dbReference>
<name>A0A198A8A7_9BACL</name>
<dbReference type="InterPro" id="IPR012854">
    <property type="entry name" value="Cu_amine_oxidase-like_N"/>
</dbReference>
<dbReference type="Gene3D" id="3.30.457.10">
    <property type="entry name" value="Copper amine oxidase-like, N-terminal domain"/>
    <property type="match status" value="1"/>
</dbReference>
<dbReference type="STRING" id="1850517.A8708_21435"/>
<dbReference type="RefSeq" id="WP_068665747.1">
    <property type="nucleotide sequence ID" value="NZ_LYPB01000072.1"/>
</dbReference>
<dbReference type="AlphaFoldDB" id="A0A198A8A7"/>
<dbReference type="OrthoDB" id="2811497at2"/>
<dbReference type="InterPro" id="IPR036582">
    <property type="entry name" value="Mao_N_sf"/>
</dbReference>
<dbReference type="PROSITE" id="PS51257">
    <property type="entry name" value="PROKAR_LIPOPROTEIN"/>
    <property type="match status" value="1"/>
</dbReference>
<proteinExistence type="predicted"/>
<accession>A0A198A8A7</accession>
<feature type="domain" description="Copper amine oxidase-like N-terminal" evidence="1">
    <location>
        <begin position="400"/>
        <end position="501"/>
    </location>
</feature>
<organism evidence="2 3">
    <name type="scientific">Paenibacillus oryzisoli</name>
    <dbReference type="NCBI Taxonomy" id="1850517"/>
    <lineage>
        <taxon>Bacteria</taxon>
        <taxon>Bacillati</taxon>
        <taxon>Bacillota</taxon>
        <taxon>Bacilli</taxon>
        <taxon>Bacillales</taxon>
        <taxon>Paenibacillaceae</taxon>
        <taxon>Paenibacillus</taxon>
    </lineage>
</organism>
<keyword evidence="3" id="KW-1185">Reference proteome</keyword>
<comment type="caution">
    <text evidence="2">The sequence shown here is derived from an EMBL/GenBank/DDBJ whole genome shotgun (WGS) entry which is preliminary data.</text>
</comment>
<evidence type="ECO:0000313" key="2">
    <source>
        <dbReference type="EMBL" id="OAS17340.1"/>
    </source>
</evidence>
<dbReference type="SUPFAM" id="SSF55383">
    <property type="entry name" value="Copper amine oxidase, domain N"/>
    <property type="match status" value="1"/>
</dbReference>
<reference evidence="2 3" key="1">
    <citation type="submission" date="2016-05" db="EMBL/GenBank/DDBJ databases">
        <title>Paenibacillus sp. 1ZS3-15 nov., isolated from the rhizosphere soil.</title>
        <authorList>
            <person name="Zhang X.X."/>
            <person name="Zhang J."/>
        </authorList>
    </citation>
    <scope>NUCLEOTIDE SEQUENCE [LARGE SCALE GENOMIC DNA]</scope>
    <source>
        <strain evidence="2 3">1ZS3-15</strain>
    </source>
</reference>
<protein>
    <recommendedName>
        <fullName evidence="1">Copper amine oxidase-like N-terminal domain-containing protein</fullName>
    </recommendedName>
</protein>
<dbReference type="Pfam" id="PF07833">
    <property type="entry name" value="Cu_amine_oxidN1"/>
    <property type="match status" value="1"/>
</dbReference>